<organism evidence="1">
    <name type="scientific">freshwater metagenome</name>
    <dbReference type="NCBI Taxonomy" id="449393"/>
    <lineage>
        <taxon>unclassified sequences</taxon>
        <taxon>metagenomes</taxon>
        <taxon>ecological metagenomes</taxon>
    </lineage>
</organism>
<protein>
    <submittedName>
        <fullName evidence="1">Unannotated protein</fullName>
    </submittedName>
</protein>
<accession>A0A6J7S125</accession>
<name>A0A6J7S125_9ZZZZ</name>
<dbReference type="InterPro" id="IPR043166">
    <property type="entry name" value="LarA-like_C"/>
</dbReference>
<reference evidence="1" key="1">
    <citation type="submission" date="2020-05" db="EMBL/GenBank/DDBJ databases">
        <authorList>
            <person name="Chiriac C."/>
            <person name="Salcher M."/>
            <person name="Ghai R."/>
            <person name="Kavagutti S V."/>
        </authorList>
    </citation>
    <scope>NUCLEOTIDE SEQUENCE</scope>
</reference>
<dbReference type="AlphaFoldDB" id="A0A6J7S125"/>
<proteinExistence type="predicted"/>
<evidence type="ECO:0000313" key="1">
    <source>
        <dbReference type="EMBL" id="CAB5034318.1"/>
    </source>
</evidence>
<gene>
    <name evidence="1" type="ORF">UFOPK4173_00964</name>
</gene>
<dbReference type="EMBL" id="CAFBPW010000097">
    <property type="protein sequence ID" value="CAB5034318.1"/>
    <property type="molecule type" value="Genomic_DNA"/>
</dbReference>
<sequence length="67" mass="7207">MWYWGSHALEHLSQVIIVGGDPATVRRLGFRPASTLADALEMASDVLGPDPTITYVKNPPLGMADVT</sequence>
<dbReference type="Gene3D" id="3.90.226.30">
    <property type="match status" value="1"/>
</dbReference>